<dbReference type="SUPFAM" id="SSF52374">
    <property type="entry name" value="Nucleotidylyl transferase"/>
    <property type="match status" value="1"/>
</dbReference>
<evidence type="ECO:0000256" key="5">
    <source>
        <dbReference type="ARBA" id="ARBA00023146"/>
    </source>
</evidence>
<dbReference type="GO" id="GO:0002161">
    <property type="term" value="F:aminoacyl-tRNA deacylase activity"/>
    <property type="evidence" value="ECO:0007669"/>
    <property type="project" value="InterPro"/>
</dbReference>
<keyword evidence="2" id="KW-0547">Nucleotide-binding</keyword>
<keyword evidence="5" id="KW-0030">Aminoacyl-tRNA synthetase</keyword>
<dbReference type="GO" id="GO:0006428">
    <property type="term" value="P:isoleucyl-tRNA aminoacylation"/>
    <property type="evidence" value="ECO:0007669"/>
    <property type="project" value="TreeGrafter"/>
</dbReference>
<dbReference type="InterPro" id="IPR050081">
    <property type="entry name" value="Ile-tRNA_ligase"/>
</dbReference>
<evidence type="ECO:0000259" key="6">
    <source>
        <dbReference type="Pfam" id="PF00133"/>
    </source>
</evidence>
<dbReference type="PANTHER" id="PTHR42765">
    <property type="entry name" value="SOLEUCYL-TRNA SYNTHETASE"/>
    <property type="match status" value="1"/>
</dbReference>
<proteinExistence type="predicted"/>
<dbReference type="InterPro" id="IPR009008">
    <property type="entry name" value="Val/Leu/Ile-tRNA-synth_edit"/>
</dbReference>
<keyword evidence="1" id="KW-0436">Ligase</keyword>
<gene>
    <name evidence="7" type="ORF">METZ01_LOCUS393472</name>
</gene>
<dbReference type="GO" id="GO:0005524">
    <property type="term" value="F:ATP binding"/>
    <property type="evidence" value="ECO:0007669"/>
    <property type="project" value="UniProtKB-KW"/>
</dbReference>
<dbReference type="AlphaFoldDB" id="A0A382V3X7"/>
<evidence type="ECO:0000256" key="2">
    <source>
        <dbReference type="ARBA" id="ARBA00022741"/>
    </source>
</evidence>
<dbReference type="Gene3D" id="3.90.740.10">
    <property type="entry name" value="Valyl/Leucyl/Isoleucyl-tRNA synthetase, editing domain"/>
    <property type="match status" value="1"/>
</dbReference>
<organism evidence="7">
    <name type="scientific">marine metagenome</name>
    <dbReference type="NCBI Taxonomy" id="408172"/>
    <lineage>
        <taxon>unclassified sequences</taxon>
        <taxon>metagenomes</taxon>
        <taxon>ecological metagenomes</taxon>
    </lineage>
</organism>
<evidence type="ECO:0000313" key="7">
    <source>
        <dbReference type="EMBL" id="SVD40618.1"/>
    </source>
</evidence>
<protein>
    <recommendedName>
        <fullName evidence="6">Aminoacyl-tRNA synthetase class Ia domain-containing protein</fullName>
    </recommendedName>
</protein>
<name>A0A382V3X7_9ZZZZ</name>
<keyword evidence="3" id="KW-0067">ATP-binding</keyword>
<dbReference type="GO" id="GO:0004822">
    <property type="term" value="F:isoleucine-tRNA ligase activity"/>
    <property type="evidence" value="ECO:0007669"/>
    <property type="project" value="TreeGrafter"/>
</dbReference>
<evidence type="ECO:0000256" key="3">
    <source>
        <dbReference type="ARBA" id="ARBA00022840"/>
    </source>
</evidence>
<evidence type="ECO:0000256" key="1">
    <source>
        <dbReference type="ARBA" id="ARBA00022598"/>
    </source>
</evidence>
<dbReference type="GO" id="GO:0005829">
    <property type="term" value="C:cytosol"/>
    <property type="evidence" value="ECO:0007669"/>
    <property type="project" value="TreeGrafter"/>
</dbReference>
<feature type="non-terminal residue" evidence="7">
    <location>
        <position position="1"/>
    </location>
</feature>
<feature type="domain" description="Aminoacyl-tRNA synthetase class Ia" evidence="6">
    <location>
        <begin position="67"/>
        <end position="282"/>
    </location>
</feature>
<dbReference type="SUPFAM" id="SSF50677">
    <property type="entry name" value="ValRS/IleRS/LeuRS editing domain"/>
    <property type="match status" value="1"/>
</dbReference>
<reference evidence="7" key="1">
    <citation type="submission" date="2018-05" db="EMBL/GenBank/DDBJ databases">
        <authorList>
            <person name="Lanie J.A."/>
            <person name="Ng W.-L."/>
            <person name="Kazmierczak K.M."/>
            <person name="Andrzejewski T.M."/>
            <person name="Davidsen T.M."/>
            <person name="Wayne K.J."/>
            <person name="Tettelin H."/>
            <person name="Glass J.I."/>
            <person name="Rusch D."/>
            <person name="Podicherti R."/>
            <person name="Tsui H.-C.T."/>
            <person name="Winkler M.E."/>
        </authorList>
    </citation>
    <scope>NUCLEOTIDE SEQUENCE</scope>
</reference>
<accession>A0A382V3X7</accession>
<feature type="non-terminal residue" evidence="7">
    <location>
        <position position="288"/>
    </location>
</feature>
<dbReference type="EMBL" id="UINC01148623">
    <property type="protein sequence ID" value="SVD40618.1"/>
    <property type="molecule type" value="Genomic_DNA"/>
</dbReference>
<dbReference type="InterPro" id="IPR014729">
    <property type="entry name" value="Rossmann-like_a/b/a_fold"/>
</dbReference>
<sequence>TTPWTIPGNRAVAFGPEIVYGVYEIEAIKPSSLMVQGERVVLAEALAEAFAERAGIEKWKLISKILGEELSGTITHHPFFEAGYPIEAPLFGGTFVSTEQGTGFVHIAPGHGADDFELGRRHGLEVPETISDSGSFLPEIPLFGGSHVYKVNPDVIHRLQEYGKLVARESYVHSYPHSWRSKKPIIFRNTPQWFINMDESGLRANALRAIDETRWVPETGLNRIRGMVETRPDWCVSRQRAWGVPIAVFVDKKTGEPLRDPEVVERVAKAVEKDGADVWFTADPALFL</sequence>
<dbReference type="PANTHER" id="PTHR42765:SF1">
    <property type="entry name" value="ISOLEUCINE--TRNA LIGASE, MITOCHONDRIAL"/>
    <property type="match status" value="1"/>
</dbReference>
<dbReference type="Gene3D" id="3.40.50.620">
    <property type="entry name" value="HUPs"/>
    <property type="match status" value="1"/>
</dbReference>
<evidence type="ECO:0000256" key="4">
    <source>
        <dbReference type="ARBA" id="ARBA00022917"/>
    </source>
</evidence>
<dbReference type="InterPro" id="IPR002300">
    <property type="entry name" value="aa-tRNA-synth_Ia"/>
</dbReference>
<keyword evidence="4" id="KW-0648">Protein biosynthesis</keyword>
<dbReference type="Pfam" id="PF00133">
    <property type="entry name" value="tRNA-synt_1"/>
    <property type="match status" value="1"/>
</dbReference>